<keyword evidence="2" id="KW-0812">Transmembrane</keyword>
<feature type="transmembrane region" description="Helical" evidence="2">
    <location>
        <begin position="282"/>
        <end position="303"/>
    </location>
</feature>
<dbReference type="PANTHER" id="PTHR37488:SF2">
    <property type="entry name" value="DUF1275 DOMAIN-CONTAINING PROTEIN"/>
    <property type="match status" value="1"/>
</dbReference>
<feature type="transmembrane region" description="Helical" evidence="2">
    <location>
        <begin position="72"/>
        <end position="98"/>
    </location>
</feature>
<evidence type="ECO:0000256" key="1">
    <source>
        <dbReference type="SAM" id="MobiDB-lite"/>
    </source>
</evidence>
<feature type="transmembrane region" description="Helical" evidence="2">
    <location>
        <begin position="118"/>
        <end position="142"/>
    </location>
</feature>
<keyword evidence="2" id="KW-0472">Membrane</keyword>
<feature type="region of interest" description="Disordered" evidence="1">
    <location>
        <begin position="1"/>
        <end position="33"/>
    </location>
</feature>
<sequence>MASGMMAPALPTSSGPTAEQNTATGSPGANRSTAIQDEVDSRKIVATSSARRVGFFSRRRILGPVEKPGGDYALLACCLVTGLVDAASFGNWGIFVGMQTGNTVILGLSTAGLPANPYAWLTTLISIATFLIGAIFTFRISAYISPDGPYSNRLWLSTLFLGQGLLILIAAALATAPNLIPQNPGNTSRTTPEPRDVLHNIQIVSLLPPLAFQSGMQIASSRLLGYNELPVNVLTSTYCDLMGDFRLFALNNVKRDRRAAAVMLLLVGAIVSGWLMRSRGGLPSVLWISAGIKILAGIAMYVLMPVARLEEKP</sequence>
<organism evidence="3 4">
    <name type="scientific">Cryoendolithus antarcticus</name>
    <dbReference type="NCBI Taxonomy" id="1507870"/>
    <lineage>
        <taxon>Eukaryota</taxon>
        <taxon>Fungi</taxon>
        <taxon>Dikarya</taxon>
        <taxon>Ascomycota</taxon>
        <taxon>Pezizomycotina</taxon>
        <taxon>Dothideomycetes</taxon>
        <taxon>Dothideomycetidae</taxon>
        <taxon>Cladosporiales</taxon>
        <taxon>Cladosporiaceae</taxon>
        <taxon>Cryoendolithus</taxon>
    </lineage>
</organism>
<feature type="transmembrane region" description="Helical" evidence="2">
    <location>
        <begin position="259"/>
        <end position="276"/>
    </location>
</feature>
<protein>
    <recommendedName>
        <fullName evidence="5">DUF1275 domain protein</fullName>
    </recommendedName>
</protein>
<evidence type="ECO:0000313" key="3">
    <source>
        <dbReference type="EMBL" id="OQO14744.1"/>
    </source>
</evidence>
<dbReference type="Proteomes" id="UP000192596">
    <property type="component" value="Unassembled WGS sequence"/>
</dbReference>
<dbReference type="OrthoDB" id="5288586at2759"/>
<comment type="caution">
    <text evidence="3">The sequence shown here is derived from an EMBL/GenBank/DDBJ whole genome shotgun (WGS) entry which is preliminary data.</text>
</comment>
<keyword evidence="2" id="KW-1133">Transmembrane helix</keyword>
<reference evidence="4" key="1">
    <citation type="submission" date="2017-03" db="EMBL/GenBank/DDBJ databases">
        <title>Genomes of endolithic fungi from Antarctica.</title>
        <authorList>
            <person name="Coleine C."/>
            <person name="Masonjones S."/>
            <person name="Stajich J.E."/>
        </authorList>
    </citation>
    <scope>NUCLEOTIDE SEQUENCE [LARGE SCALE GENOMIC DNA]</scope>
    <source>
        <strain evidence="4">CCFEE 5527</strain>
    </source>
</reference>
<dbReference type="EMBL" id="NAJO01000001">
    <property type="protein sequence ID" value="OQO14744.1"/>
    <property type="molecule type" value="Genomic_DNA"/>
</dbReference>
<feature type="transmembrane region" description="Helical" evidence="2">
    <location>
        <begin position="154"/>
        <end position="177"/>
    </location>
</feature>
<keyword evidence="4" id="KW-1185">Reference proteome</keyword>
<accession>A0A1V8TTW7</accession>
<evidence type="ECO:0000256" key="2">
    <source>
        <dbReference type="SAM" id="Phobius"/>
    </source>
</evidence>
<proteinExistence type="predicted"/>
<evidence type="ECO:0008006" key="5">
    <source>
        <dbReference type="Google" id="ProtNLM"/>
    </source>
</evidence>
<dbReference type="PANTHER" id="PTHR37488">
    <property type="entry name" value="DUF1275 DOMAIN-CONTAINING PROTEIN"/>
    <property type="match status" value="1"/>
</dbReference>
<name>A0A1V8TTW7_9PEZI</name>
<feature type="compositionally biased region" description="Polar residues" evidence="1">
    <location>
        <begin position="11"/>
        <end position="33"/>
    </location>
</feature>
<dbReference type="Pfam" id="PF06912">
    <property type="entry name" value="DUF1275"/>
    <property type="match status" value="1"/>
</dbReference>
<evidence type="ECO:0000313" key="4">
    <source>
        <dbReference type="Proteomes" id="UP000192596"/>
    </source>
</evidence>
<dbReference type="InterPro" id="IPR010699">
    <property type="entry name" value="DUF1275"/>
</dbReference>
<dbReference type="InParanoid" id="A0A1V8TTW7"/>
<dbReference type="STRING" id="1507870.A0A1V8TTW7"/>
<dbReference type="AlphaFoldDB" id="A0A1V8TTW7"/>
<gene>
    <name evidence="3" type="ORF">B0A48_00126</name>
</gene>